<feature type="chain" id="PRO_5032841495" description="Peptidase A1 domain-containing protein" evidence="6">
    <location>
        <begin position="24"/>
        <end position="454"/>
    </location>
</feature>
<dbReference type="EMBL" id="JABCRI010000012">
    <property type="protein sequence ID" value="KAF8396855.1"/>
    <property type="molecule type" value="Genomic_DNA"/>
</dbReference>
<dbReference type="Pfam" id="PF14543">
    <property type="entry name" value="TAXi_N"/>
    <property type="match status" value="1"/>
</dbReference>
<dbReference type="AlphaFoldDB" id="A0A834Z0A0"/>
<dbReference type="InterPro" id="IPR051708">
    <property type="entry name" value="Plant_Aspart_Prot_A1"/>
</dbReference>
<dbReference type="InterPro" id="IPR033121">
    <property type="entry name" value="PEPTIDASE_A1"/>
</dbReference>
<name>A0A834Z0A0_TETSI</name>
<evidence type="ECO:0000256" key="1">
    <source>
        <dbReference type="ARBA" id="ARBA00007447"/>
    </source>
</evidence>
<sequence>MRAWHHLFFYIASVLLQLCPSTAEPIKGLSLNLIHRDSINSPLSPTNLTQVERLRNLIHRSKLRALHLTSTATEHPDTIHPSVRYEASNYVVELGVGTPPPSDKYYLVLDSGSDLVWLQCDNCKECFPQQQPIFKPDESSTFSRVPCTDPLCESNMCDDSICYFNETYMNNAWTTGVVSSETFTFSNESGGDVTVLNGVVFGCGYNNHAFPFQQDPNNKIMGVFGLGPGTRSFNSQSGFQKRFSYCLADWELGPPSNPGNLRFGDEALLKVSGLVETTPFAVPPKNTQMYYLNLKDITVGTKRLRIEPGTFDLKPDGSGGVVIDSGTAISFFVKGVYDMVRNAMVEYFKPFNMPIIDGSRFGLDLCYDRSSGFGKLPSLMFHFQGSEFKDQEATLVAGPFSTFFVGQQEKFICLAMLPMPSDQINILGAKQQIDNRFLYDGTYNTLSFISEACD</sequence>
<dbReference type="PANTHER" id="PTHR47967">
    <property type="entry name" value="OS07G0603500 PROTEIN-RELATED"/>
    <property type="match status" value="1"/>
</dbReference>
<dbReference type="InterPro" id="IPR021109">
    <property type="entry name" value="Peptidase_aspartic_dom_sf"/>
</dbReference>
<reference evidence="8 9" key="1">
    <citation type="submission" date="2020-04" db="EMBL/GenBank/DDBJ databases">
        <title>Plant Genome Project.</title>
        <authorList>
            <person name="Zhang R.-G."/>
        </authorList>
    </citation>
    <scope>NUCLEOTIDE SEQUENCE [LARGE SCALE GENOMIC DNA]</scope>
    <source>
        <strain evidence="8">YNK0</strain>
        <tissue evidence="8">Leaf</tissue>
    </source>
</reference>
<dbReference type="SUPFAM" id="SSF50630">
    <property type="entry name" value="Acid proteases"/>
    <property type="match status" value="1"/>
</dbReference>
<keyword evidence="4" id="KW-0378">Hydrolase</keyword>
<dbReference type="OMA" id="CAHNSEG"/>
<evidence type="ECO:0000256" key="5">
    <source>
        <dbReference type="ARBA" id="ARBA00023180"/>
    </source>
</evidence>
<dbReference type="OrthoDB" id="1072226at2759"/>
<dbReference type="InterPro" id="IPR032799">
    <property type="entry name" value="TAXi_C"/>
</dbReference>
<dbReference type="CDD" id="cd05476">
    <property type="entry name" value="pepsin_A_like_plant"/>
    <property type="match status" value="1"/>
</dbReference>
<dbReference type="GO" id="GO:0005576">
    <property type="term" value="C:extracellular region"/>
    <property type="evidence" value="ECO:0007669"/>
    <property type="project" value="TreeGrafter"/>
</dbReference>
<evidence type="ECO:0000256" key="3">
    <source>
        <dbReference type="ARBA" id="ARBA00022750"/>
    </source>
</evidence>
<protein>
    <recommendedName>
        <fullName evidence="7">Peptidase A1 domain-containing protein</fullName>
    </recommendedName>
</protein>
<keyword evidence="6" id="KW-0732">Signal</keyword>
<evidence type="ECO:0000259" key="7">
    <source>
        <dbReference type="PROSITE" id="PS51767"/>
    </source>
</evidence>
<dbReference type="PANTHER" id="PTHR47967:SF123">
    <property type="entry name" value="ASPARTIC PROTEINASE NEPENTHESIN-1-LIKE"/>
    <property type="match status" value="1"/>
</dbReference>
<feature type="signal peptide" evidence="6">
    <location>
        <begin position="1"/>
        <end position="23"/>
    </location>
</feature>
<comment type="similarity">
    <text evidence="1">Belongs to the peptidase A1 family.</text>
</comment>
<keyword evidence="2" id="KW-0645">Protease</keyword>
<keyword evidence="5" id="KW-0325">Glycoprotein</keyword>
<evidence type="ECO:0000313" key="8">
    <source>
        <dbReference type="EMBL" id="KAF8396855.1"/>
    </source>
</evidence>
<keyword evidence="9" id="KW-1185">Reference proteome</keyword>
<dbReference type="Gene3D" id="2.40.70.10">
    <property type="entry name" value="Acid Proteases"/>
    <property type="match status" value="2"/>
</dbReference>
<dbReference type="Pfam" id="PF14541">
    <property type="entry name" value="TAXi_C"/>
    <property type="match status" value="1"/>
</dbReference>
<evidence type="ECO:0000256" key="2">
    <source>
        <dbReference type="ARBA" id="ARBA00022670"/>
    </source>
</evidence>
<evidence type="ECO:0000313" key="9">
    <source>
        <dbReference type="Proteomes" id="UP000655225"/>
    </source>
</evidence>
<gene>
    <name evidence="8" type="ORF">HHK36_018490</name>
</gene>
<keyword evidence="3" id="KW-0064">Aspartyl protease</keyword>
<proteinExistence type="inferred from homology"/>
<dbReference type="InterPro" id="IPR032861">
    <property type="entry name" value="TAXi_N"/>
</dbReference>
<dbReference type="PROSITE" id="PS51767">
    <property type="entry name" value="PEPTIDASE_A1"/>
    <property type="match status" value="1"/>
</dbReference>
<accession>A0A834Z0A0</accession>
<dbReference type="InterPro" id="IPR034161">
    <property type="entry name" value="Pepsin-like_plant"/>
</dbReference>
<comment type="caution">
    <text evidence="8">The sequence shown here is derived from an EMBL/GenBank/DDBJ whole genome shotgun (WGS) entry which is preliminary data.</text>
</comment>
<evidence type="ECO:0000256" key="4">
    <source>
        <dbReference type="ARBA" id="ARBA00022801"/>
    </source>
</evidence>
<dbReference type="Proteomes" id="UP000655225">
    <property type="component" value="Unassembled WGS sequence"/>
</dbReference>
<evidence type="ECO:0000256" key="6">
    <source>
        <dbReference type="SAM" id="SignalP"/>
    </source>
</evidence>
<feature type="domain" description="Peptidase A1" evidence="7">
    <location>
        <begin position="90"/>
        <end position="449"/>
    </location>
</feature>
<dbReference type="GO" id="GO:0004190">
    <property type="term" value="F:aspartic-type endopeptidase activity"/>
    <property type="evidence" value="ECO:0007669"/>
    <property type="project" value="UniProtKB-KW"/>
</dbReference>
<dbReference type="GO" id="GO:0006508">
    <property type="term" value="P:proteolysis"/>
    <property type="evidence" value="ECO:0007669"/>
    <property type="project" value="UniProtKB-KW"/>
</dbReference>
<organism evidence="8 9">
    <name type="scientific">Tetracentron sinense</name>
    <name type="common">Spur-leaf</name>
    <dbReference type="NCBI Taxonomy" id="13715"/>
    <lineage>
        <taxon>Eukaryota</taxon>
        <taxon>Viridiplantae</taxon>
        <taxon>Streptophyta</taxon>
        <taxon>Embryophyta</taxon>
        <taxon>Tracheophyta</taxon>
        <taxon>Spermatophyta</taxon>
        <taxon>Magnoliopsida</taxon>
        <taxon>Trochodendrales</taxon>
        <taxon>Trochodendraceae</taxon>
        <taxon>Tetracentron</taxon>
    </lineage>
</organism>